<organism evidence="1 2">
    <name type="scientific">Calycomorphotria hydatis</name>
    <dbReference type="NCBI Taxonomy" id="2528027"/>
    <lineage>
        <taxon>Bacteria</taxon>
        <taxon>Pseudomonadati</taxon>
        <taxon>Planctomycetota</taxon>
        <taxon>Planctomycetia</taxon>
        <taxon>Planctomycetales</taxon>
        <taxon>Planctomycetaceae</taxon>
        <taxon>Calycomorphotria</taxon>
    </lineage>
</organism>
<evidence type="ECO:0000313" key="1">
    <source>
        <dbReference type="EMBL" id="QDT63310.1"/>
    </source>
</evidence>
<dbReference type="Pfam" id="PF07586">
    <property type="entry name" value="HXXSHH"/>
    <property type="match status" value="1"/>
</dbReference>
<dbReference type="PROSITE" id="PS51318">
    <property type="entry name" value="TAT"/>
    <property type="match status" value="1"/>
</dbReference>
<dbReference type="RefSeq" id="WP_145259531.1">
    <property type="nucleotide sequence ID" value="NZ_CP036316.1"/>
</dbReference>
<proteinExistence type="predicted"/>
<dbReference type="OrthoDB" id="9146593at2"/>
<dbReference type="AlphaFoldDB" id="A0A517T4K8"/>
<keyword evidence="2" id="KW-1185">Reference proteome</keyword>
<gene>
    <name evidence="1" type="ORF">V22_05300</name>
</gene>
<evidence type="ECO:0000313" key="2">
    <source>
        <dbReference type="Proteomes" id="UP000319976"/>
    </source>
</evidence>
<dbReference type="InterPro" id="IPR011447">
    <property type="entry name" value="DUF1552"/>
</dbReference>
<evidence type="ECO:0008006" key="3">
    <source>
        <dbReference type="Google" id="ProtNLM"/>
    </source>
</evidence>
<dbReference type="InterPro" id="IPR006311">
    <property type="entry name" value="TAT_signal"/>
</dbReference>
<dbReference type="Proteomes" id="UP000319976">
    <property type="component" value="Chromosome"/>
</dbReference>
<accession>A0A517T4K8</accession>
<protein>
    <recommendedName>
        <fullName evidence="3">DUF1552 domain-containing protein</fullName>
    </recommendedName>
</protein>
<dbReference type="EMBL" id="CP036316">
    <property type="protein sequence ID" value="QDT63310.1"/>
    <property type="molecule type" value="Genomic_DNA"/>
</dbReference>
<name>A0A517T4K8_9PLAN</name>
<sequence length="454" mass="50054">MSRQTLQRRTFLRGLGLGIALPGLEAMIPRSVFAASGEPGLATTPSGAPLRTAFLYIPNGVNVQKWMPTGTGTDFEFGETQQPLAPFRDDLQLFKGFMHSTAKSNGDGAGDHARSSASFLTGAQAFKTGGSDIHLGVSIDQVMAERIGNLTRFKSLELSCDKVRKSGVCDSGYSCAYQFNLSWRSPTLPMTPESNPRSVFERLFGTGNTSDRKQSAALRRHEQKSILDLVQADANQLYAKLGRNDRQKLDEYFTGVREVEQRIEKAERFGVPEIPDMYVPDGIPKDFKDHIDLMFDLLTLAFETDSTRVASFMLAHDGSNRTFKEIGVPEGHHTLSHHQSNEEKLEKIARIDRFYSERFAHFLTKMKNTADVDGKPLLDNSMIVYGSAISDGNRHNHENLPVILAGKGGGALQTGRNVDLGRKTPMTNLFVSMLNQQGIEADSFSNSDGRVSLG</sequence>
<dbReference type="KEGG" id="chya:V22_05300"/>
<reference evidence="1 2" key="1">
    <citation type="submission" date="2019-02" db="EMBL/GenBank/DDBJ databases">
        <title>Deep-cultivation of Planctomycetes and their phenomic and genomic characterization uncovers novel biology.</title>
        <authorList>
            <person name="Wiegand S."/>
            <person name="Jogler M."/>
            <person name="Boedeker C."/>
            <person name="Pinto D."/>
            <person name="Vollmers J."/>
            <person name="Rivas-Marin E."/>
            <person name="Kohn T."/>
            <person name="Peeters S.H."/>
            <person name="Heuer A."/>
            <person name="Rast P."/>
            <person name="Oberbeckmann S."/>
            <person name="Bunk B."/>
            <person name="Jeske O."/>
            <person name="Meyerdierks A."/>
            <person name="Storesund J.E."/>
            <person name="Kallscheuer N."/>
            <person name="Luecker S."/>
            <person name="Lage O.M."/>
            <person name="Pohl T."/>
            <person name="Merkel B.J."/>
            <person name="Hornburger P."/>
            <person name="Mueller R.-W."/>
            <person name="Bruemmer F."/>
            <person name="Labrenz M."/>
            <person name="Spormann A.M."/>
            <person name="Op den Camp H."/>
            <person name="Overmann J."/>
            <person name="Amann R."/>
            <person name="Jetten M.S.M."/>
            <person name="Mascher T."/>
            <person name="Medema M.H."/>
            <person name="Devos D.P."/>
            <person name="Kaster A.-K."/>
            <person name="Ovreas L."/>
            <person name="Rohde M."/>
            <person name="Galperin M.Y."/>
            <person name="Jogler C."/>
        </authorList>
    </citation>
    <scope>NUCLEOTIDE SEQUENCE [LARGE SCALE GENOMIC DNA]</scope>
    <source>
        <strain evidence="1 2">V22</strain>
    </source>
</reference>